<dbReference type="GO" id="GO:0071038">
    <property type="term" value="P:TRAMP-dependent tRNA surveillance pathway"/>
    <property type="evidence" value="ECO:0007669"/>
    <property type="project" value="TreeGrafter"/>
</dbReference>
<evidence type="ECO:0000256" key="9">
    <source>
        <dbReference type="ARBA" id="ARBA00030617"/>
    </source>
</evidence>
<dbReference type="PANTHER" id="PTHR11097">
    <property type="entry name" value="EXOSOME COMPLEX EXONUCLEASE RIBOSOMAL RNA PROCESSING PROTEIN"/>
    <property type="match status" value="1"/>
</dbReference>
<evidence type="ECO:0000256" key="10">
    <source>
        <dbReference type="SAM" id="MobiDB-lite"/>
    </source>
</evidence>
<evidence type="ECO:0000256" key="2">
    <source>
        <dbReference type="ARBA" id="ARBA00004604"/>
    </source>
</evidence>
<comment type="subcellular location">
    <subcellularLocation>
        <location evidence="1">Cytoplasm</location>
    </subcellularLocation>
    <subcellularLocation>
        <location evidence="2">Nucleus</location>
        <location evidence="2">Nucleolus</location>
    </subcellularLocation>
</comment>
<evidence type="ECO:0000256" key="4">
    <source>
        <dbReference type="ARBA" id="ARBA00022490"/>
    </source>
</evidence>
<dbReference type="SUPFAM" id="SSF54211">
    <property type="entry name" value="Ribosomal protein S5 domain 2-like"/>
    <property type="match status" value="1"/>
</dbReference>
<sequence>MAVETTTIDSNEQDNDNEEGMVDDGLGLTDWLTLSEQIATALETKTHVQSFWQANTRPDGRAWTQVRPTTIVPSVLRTNINGNRDKTSPDENSSSSPSSSALVRLGKTHVMGAVSWNIGQTTPSSSSSSAQGGSATASATATAATSPSEQGDVVIQIESAGHYTNTAAAVYTALQGYVQRVLTETLDLTQLSIRPGLAWRAVVTCQVLTDAGNLTDAVVLAAVAALQQSRIPINLTERHGKLWLPSSSSSTSSTSPQSTTKPFHMPVVPLTLTIGLWNPASTSDNNRLYKNNPQQWIVDPTADEETALDGKITLLIVGQELWGVEFLAGKNGMAQFVAATTTVSSSPSTTTPTQHQHHLAWCTSLAIERAKEVNALLLLLSSSSAN</sequence>
<dbReference type="InterPro" id="IPR020568">
    <property type="entry name" value="Ribosomal_Su5_D2-typ_SF"/>
</dbReference>
<feature type="compositionally biased region" description="Low complexity" evidence="10">
    <location>
        <begin position="120"/>
        <end position="148"/>
    </location>
</feature>
<keyword evidence="7" id="KW-0694">RNA-binding</keyword>
<dbReference type="GO" id="GO:0071028">
    <property type="term" value="P:nuclear mRNA surveillance"/>
    <property type="evidence" value="ECO:0007669"/>
    <property type="project" value="TreeGrafter"/>
</dbReference>
<dbReference type="InterPro" id="IPR001247">
    <property type="entry name" value="ExoRNase_PH_dom1"/>
</dbReference>
<dbReference type="InterPro" id="IPR050590">
    <property type="entry name" value="Exosome_comp_Rrp42_subfam"/>
</dbReference>
<feature type="compositionally biased region" description="Acidic residues" evidence="10">
    <location>
        <begin position="11"/>
        <end position="22"/>
    </location>
</feature>
<dbReference type="GO" id="GO:0034475">
    <property type="term" value="P:U4 snRNA 3'-end processing"/>
    <property type="evidence" value="ECO:0007669"/>
    <property type="project" value="TreeGrafter"/>
</dbReference>
<dbReference type="GO" id="GO:0071035">
    <property type="term" value="P:nuclear polyadenylation-dependent rRNA catabolic process"/>
    <property type="evidence" value="ECO:0007669"/>
    <property type="project" value="TreeGrafter"/>
</dbReference>
<dbReference type="GO" id="GO:0034473">
    <property type="term" value="P:U1 snRNA 3'-end processing"/>
    <property type="evidence" value="ECO:0007669"/>
    <property type="project" value="TreeGrafter"/>
</dbReference>
<dbReference type="PANTHER" id="PTHR11097:SF9">
    <property type="entry name" value="EXOSOME COMPLEX COMPONENT RRP43"/>
    <property type="match status" value="1"/>
</dbReference>
<evidence type="ECO:0000313" key="12">
    <source>
        <dbReference type="EMBL" id="CAE0404574.1"/>
    </source>
</evidence>
<feature type="compositionally biased region" description="Polar residues" evidence="10">
    <location>
        <begin position="1"/>
        <end position="10"/>
    </location>
</feature>
<reference evidence="12" key="1">
    <citation type="submission" date="2021-01" db="EMBL/GenBank/DDBJ databases">
        <authorList>
            <person name="Corre E."/>
            <person name="Pelletier E."/>
            <person name="Niang G."/>
            <person name="Scheremetjew M."/>
            <person name="Finn R."/>
            <person name="Kale V."/>
            <person name="Holt S."/>
            <person name="Cochrane G."/>
            <person name="Meng A."/>
            <person name="Brown T."/>
            <person name="Cohen L."/>
        </authorList>
    </citation>
    <scope>NUCLEOTIDE SEQUENCE</scope>
    <source>
        <strain evidence="12">CCMP127</strain>
    </source>
</reference>
<evidence type="ECO:0000256" key="6">
    <source>
        <dbReference type="ARBA" id="ARBA00022835"/>
    </source>
</evidence>
<dbReference type="EMBL" id="HBIM01003099">
    <property type="protein sequence ID" value="CAE0404574.1"/>
    <property type="molecule type" value="Transcribed_RNA"/>
</dbReference>
<accession>A0A7S3P4M4</accession>
<organism evidence="12">
    <name type="scientific">Amphora coffeiformis</name>
    <dbReference type="NCBI Taxonomy" id="265554"/>
    <lineage>
        <taxon>Eukaryota</taxon>
        <taxon>Sar</taxon>
        <taxon>Stramenopiles</taxon>
        <taxon>Ochrophyta</taxon>
        <taxon>Bacillariophyta</taxon>
        <taxon>Bacillariophyceae</taxon>
        <taxon>Bacillariophycidae</taxon>
        <taxon>Thalassiophysales</taxon>
        <taxon>Catenulaceae</taxon>
        <taxon>Amphora</taxon>
    </lineage>
</organism>
<evidence type="ECO:0000256" key="3">
    <source>
        <dbReference type="ARBA" id="ARBA00006678"/>
    </source>
</evidence>
<keyword evidence="5" id="KW-0698">rRNA processing</keyword>
<keyword evidence="4" id="KW-0963">Cytoplasm</keyword>
<dbReference type="Pfam" id="PF01138">
    <property type="entry name" value="RNase_PH"/>
    <property type="match status" value="1"/>
</dbReference>
<dbReference type="GO" id="GO:0005730">
    <property type="term" value="C:nucleolus"/>
    <property type="evidence" value="ECO:0007669"/>
    <property type="project" value="UniProtKB-SubCell"/>
</dbReference>
<keyword evidence="8" id="KW-0539">Nucleus</keyword>
<dbReference type="GO" id="GO:0000176">
    <property type="term" value="C:nuclear exosome (RNase complex)"/>
    <property type="evidence" value="ECO:0007669"/>
    <property type="project" value="TreeGrafter"/>
</dbReference>
<dbReference type="GO" id="GO:0000467">
    <property type="term" value="P:exonucleolytic trimming to generate mature 3'-end of 5.8S rRNA from tricistronic rRNA transcript (SSU-rRNA, 5.8S rRNA, LSU-rRNA)"/>
    <property type="evidence" value="ECO:0007669"/>
    <property type="project" value="TreeGrafter"/>
</dbReference>
<name>A0A7S3P4M4_9STRA</name>
<evidence type="ECO:0000256" key="7">
    <source>
        <dbReference type="ARBA" id="ARBA00022884"/>
    </source>
</evidence>
<dbReference type="AlphaFoldDB" id="A0A7S3P4M4"/>
<proteinExistence type="inferred from homology"/>
<feature type="region of interest" description="Disordered" evidence="10">
    <location>
        <begin position="76"/>
        <end position="101"/>
    </location>
</feature>
<evidence type="ECO:0000259" key="11">
    <source>
        <dbReference type="Pfam" id="PF01138"/>
    </source>
</evidence>
<dbReference type="InterPro" id="IPR027408">
    <property type="entry name" value="PNPase/RNase_PH_dom_sf"/>
</dbReference>
<feature type="region of interest" description="Disordered" evidence="10">
    <location>
        <begin position="117"/>
        <end position="149"/>
    </location>
</feature>
<dbReference type="GO" id="GO:0000177">
    <property type="term" value="C:cytoplasmic exosome (RNase complex)"/>
    <property type="evidence" value="ECO:0007669"/>
    <property type="project" value="TreeGrafter"/>
</dbReference>
<keyword evidence="6" id="KW-0271">Exosome</keyword>
<dbReference type="GO" id="GO:0016075">
    <property type="term" value="P:rRNA catabolic process"/>
    <property type="evidence" value="ECO:0007669"/>
    <property type="project" value="TreeGrafter"/>
</dbReference>
<dbReference type="Gene3D" id="3.30.230.70">
    <property type="entry name" value="GHMP Kinase, N-terminal domain"/>
    <property type="match status" value="1"/>
</dbReference>
<dbReference type="GO" id="GO:0034476">
    <property type="term" value="P:U5 snRNA 3'-end processing"/>
    <property type="evidence" value="ECO:0007669"/>
    <property type="project" value="TreeGrafter"/>
</dbReference>
<comment type="similarity">
    <text evidence="3">Belongs to the RNase PH family.</text>
</comment>
<dbReference type="GO" id="GO:0035925">
    <property type="term" value="F:mRNA 3'-UTR AU-rich region binding"/>
    <property type="evidence" value="ECO:0007669"/>
    <property type="project" value="TreeGrafter"/>
</dbReference>
<gene>
    <name evidence="12" type="ORF">ACOF00016_LOCUS2684</name>
</gene>
<feature type="region of interest" description="Disordered" evidence="10">
    <location>
        <begin position="1"/>
        <end position="24"/>
    </location>
</feature>
<evidence type="ECO:0000256" key="8">
    <source>
        <dbReference type="ARBA" id="ARBA00023242"/>
    </source>
</evidence>
<feature type="domain" description="Exoribonuclease phosphorolytic" evidence="11">
    <location>
        <begin position="94"/>
        <end position="232"/>
    </location>
</feature>
<evidence type="ECO:0000256" key="5">
    <source>
        <dbReference type="ARBA" id="ARBA00022552"/>
    </source>
</evidence>
<evidence type="ECO:0000256" key="1">
    <source>
        <dbReference type="ARBA" id="ARBA00004496"/>
    </source>
</evidence>
<protein>
    <recommendedName>
        <fullName evidence="9">Ribosomal RNA-processing protein 43</fullName>
    </recommendedName>
</protein>